<dbReference type="InterPro" id="IPR009081">
    <property type="entry name" value="PP-bd_ACP"/>
</dbReference>
<organism evidence="2 3">
    <name type="scientific">Photobacterium frigidiphilum</name>
    <dbReference type="NCBI Taxonomy" id="264736"/>
    <lineage>
        <taxon>Bacteria</taxon>
        <taxon>Pseudomonadati</taxon>
        <taxon>Pseudomonadota</taxon>
        <taxon>Gammaproteobacteria</taxon>
        <taxon>Vibrionales</taxon>
        <taxon>Vibrionaceae</taxon>
        <taxon>Photobacterium</taxon>
    </lineage>
</organism>
<evidence type="ECO:0000313" key="2">
    <source>
        <dbReference type="EMBL" id="PSU50906.1"/>
    </source>
</evidence>
<evidence type="ECO:0000313" key="3">
    <source>
        <dbReference type="Proteomes" id="UP000240987"/>
    </source>
</evidence>
<comment type="caution">
    <text evidence="2">The sequence shown here is derived from an EMBL/GenBank/DDBJ whole genome shotgun (WGS) entry which is preliminary data.</text>
</comment>
<evidence type="ECO:0000259" key="1">
    <source>
        <dbReference type="PROSITE" id="PS50075"/>
    </source>
</evidence>
<dbReference type="InterPro" id="IPR036736">
    <property type="entry name" value="ACP-like_sf"/>
</dbReference>
<dbReference type="Gene3D" id="1.10.1200.10">
    <property type="entry name" value="ACP-like"/>
    <property type="match status" value="1"/>
</dbReference>
<dbReference type="OrthoDB" id="6965060at2"/>
<reference evidence="2 3" key="1">
    <citation type="submission" date="2018-01" db="EMBL/GenBank/DDBJ databases">
        <title>Whole genome sequencing of Histamine producing bacteria.</title>
        <authorList>
            <person name="Butler K."/>
        </authorList>
    </citation>
    <scope>NUCLEOTIDE SEQUENCE [LARGE SCALE GENOMIC DNA]</scope>
    <source>
        <strain evidence="2 3">JCM 12947</strain>
    </source>
</reference>
<proteinExistence type="predicted"/>
<dbReference type="RefSeq" id="WP_107241307.1">
    <property type="nucleotide sequence ID" value="NZ_PYMJ01000002.1"/>
</dbReference>
<dbReference type="EMBL" id="PYMJ01000002">
    <property type="protein sequence ID" value="PSU50906.1"/>
    <property type="molecule type" value="Genomic_DNA"/>
</dbReference>
<name>A0A2T3JPC1_9GAMM</name>
<feature type="domain" description="Carrier" evidence="1">
    <location>
        <begin position="1"/>
        <end position="72"/>
    </location>
</feature>
<dbReference type="SUPFAM" id="SSF47336">
    <property type="entry name" value="ACP-like"/>
    <property type="match status" value="1"/>
</dbReference>
<sequence length="72" mass="7964">MSKNNQILEIVAEILEVEVNEVTLTTELDEDNWDSLAVVTFISEIDSTFDQIISPSAVNKVETVADLIALVK</sequence>
<dbReference type="PROSITE" id="PS50075">
    <property type="entry name" value="CARRIER"/>
    <property type="match status" value="1"/>
</dbReference>
<accession>A0A2T3JPC1</accession>
<keyword evidence="3" id="KW-1185">Reference proteome</keyword>
<gene>
    <name evidence="2" type="ORF">C9J12_02765</name>
</gene>
<dbReference type="Pfam" id="PF00550">
    <property type="entry name" value="PP-binding"/>
    <property type="match status" value="1"/>
</dbReference>
<dbReference type="Proteomes" id="UP000240987">
    <property type="component" value="Unassembled WGS sequence"/>
</dbReference>
<protein>
    <submittedName>
        <fullName evidence="2">Acyl carrier protein</fullName>
    </submittedName>
</protein>
<dbReference type="AlphaFoldDB" id="A0A2T3JPC1"/>